<dbReference type="Proteomes" id="UP000028181">
    <property type="component" value="Chromosome I"/>
</dbReference>
<dbReference type="HOGENOM" id="CLU_2343807_0_0_5"/>
<dbReference type="KEGG" id="ngg:RG540_CH06280"/>
<evidence type="ECO:0000313" key="3">
    <source>
        <dbReference type="Proteomes" id="UP000028181"/>
    </source>
</evidence>
<accession>A0A068SKX8</accession>
<dbReference type="AlphaFoldDB" id="A0A068SKX8"/>
<protein>
    <submittedName>
        <fullName evidence="2">Uncharacterized protein</fullName>
    </submittedName>
</protein>
<keyword evidence="1" id="KW-1133">Transmembrane helix</keyword>
<dbReference type="OrthoDB" id="8455338at2"/>
<dbReference type="PATRIC" id="fig|1028800.3.peg.637"/>
<keyword evidence="1" id="KW-0812">Transmembrane</keyword>
<reference evidence="3" key="1">
    <citation type="journal article" date="2014" name="BMC Genomics">
        <title>Genome sequencing of two Neorhizobium galegae strains reveals a noeT gene responsible for the unusual acetylation of the nodulation factors.</title>
        <authorList>
            <person name="Osterman J."/>
            <person name="Marsh J."/>
            <person name="Laine P.K."/>
            <person name="Zeng Z."/>
            <person name="Alatalo E."/>
            <person name="Sullivan J.T."/>
            <person name="Young J.P."/>
            <person name="Thomas-Oates J."/>
            <person name="Paulin L."/>
            <person name="Lindstrom K."/>
        </authorList>
    </citation>
    <scope>NUCLEOTIDE SEQUENCE [LARGE SCALE GENOMIC DNA]</scope>
    <source>
        <strain evidence="3">HAMBI 540</strain>
    </source>
</reference>
<evidence type="ECO:0000313" key="2">
    <source>
        <dbReference type="EMBL" id="CDN46818.1"/>
    </source>
</evidence>
<dbReference type="GeneID" id="24258695"/>
<proteinExistence type="predicted"/>
<dbReference type="EMBL" id="HG938353">
    <property type="protein sequence ID" value="CDN46818.1"/>
    <property type="molecule type" value="Genomic_DNA"/>
</dbReference>
<gene>
    <name evidence="2" type="ORF">RG540_CH06280</name>
</gene>
<name>A0A068SKX8_NEOGA</name>
<feature type="transmembrane region" description="Helical" evidence="1">
    <location>
        <begin position="67"/>
        <end position="84"/>
    </location>
</feature>
<evidence type="ECO:0000256" key="1">
    <source>
        <dbReference type="SAM" id="Phobius"/>
    </source>
</evidence>
<keyword evidence="1" id="KW-0472">Membrane</keyword>
<organism evidence="2 3">
    <name type="scientific">Neorhizobium galegae bv. orientalis str. HAMBI 540</name>
    <dbReference type="NCBI Taxonomy" id="1028800"/>
    <lineage>
        <taxon>Bacteria</taxon>
        <taxon>Pseudomonadati</taxon>
        <taxon>Pseudomonadota</taxon>
        <taxon>Alphaproteobacteria</taxon>
        <taxon>Hyphomicrobiales</taxon>
        <taxon>Rhizobiaceae</taxon>
        <taxon>Rhizobium/Agrobacterium group</taxon>
        <taxon>Neorhizobium</taxon>
    </lineage>
</organism>
<dbReference type="RefSeq" id="WP_038584403.1">
    <property type="nucleotide sequence ID" value="NZ_HG938353.1"/>
</dbReference>
<keyword evidence="3" id="KW-1185">Reference proteome</keyword>
<sequence>MGAWIPKTPDTYRPRSSVLLCEMLTKMILDHIELEGLSAAEIARKYPGFRAAYIQAMRSGVLFGEKRLLSMCEALGLFVVFSVVRSMREQTRMMEAA</sequence>